<feature type="domain" description="Flavodoxin-like fold" evidence="7">
    <location>
        <begin position="19"/>
        <end position="204"/>
    </location>
</feature>
<dbReference type="HAMAP" id="MF_01216">
    <property type="entry name" value="Azoreductase_type1"/>
    <property type="match status" value="1"/>
</dbReference>
<comment type="catalytic activity">
    <reaction evidence="5">
        <text>N,N-dimethyl-1,4-phenylenediamine + anthranilate + 2 NAD(+) = 2-(4-dimethylaminophenyl)diazenylbenzoate + 2 NADH + 2 H(+)</text>
        <dbReference type="Rhea" id="RHEA:55872"/>
        <dbReference type="ChEBI" id="CHEBI:15378"/>
        <dbReference type="ChEBI" id="CHEBI:15783"/>
        <dbReference type="ChEBI" id="CHEBI:16567"/>
        <dbReference type="ChEBI" id="CHEBI:57540"/>
        <dbReference type="ChEBI" id="CHEBI:57945"/>
        <dbReference type="ChEBI" id="CHEBI:71579"/>
        <dbReference type="EC" id="1.7.1.17"/>
    </reaction>
    <physiologicalReaction direction="right-to-left" evidence="5">
        <dbReference type="Rhea" id="RHEA:55874"/>
    </physiologicalReaction>
</comment>
<sequence>MFLCQTVYDFANKENNILMTILKINSSVQSAEVSVSRQLVEELVATLSTEGTKVIDRDLTRGVSLLSGETVGAFYTAPEERTEAQKELIKESEALVAELQEADTLVLGVPIYNFSVPASMKAYFDQVARAGVTFKYTEQGPVGLLSGKKAYVVIASGGVPFDSEVDFATKLVRQFLTFIGISDIEFIPADQLMGGADAVIAKAKEIIGGVTSEA</sequence>
<dbReference type="PANTHER" id="PTHR43741">
    <property type="entry name" value="FMN-DEPENDENT NADH-AZOREDUCTASE 1"/>
    <property type="match status" value="1"/>
</dbReference>
<evidence type="ECO:0000313" key="8">
    <source>
        <dbReference type="EMBL" id="GAA4825317.1"/>
    </source>
</evidence>
<comment type="caution">
    <text evidence="6">Lacks conserved residue(s) required for the propagation of feature annotation.</text>
</comment>
<keyword evidence="9" id="KW-1185">Reference proteome</keyword>
<dbReference type="Pfam" id="PF02525">
    <property type="entry name" value="Flavodoxin_2"/>
    <property type="match status" value="1"/>
</dbReference>
<dbReference type="InterPro" id="IPR029039">
    <property type="entry name" value="Flavoprotein-like_sf"/>
</dbReference>
<dbReference type="InterPro" id="IPR023048">
    <property type="entry name" value="NADH:quinone_OxRdtase_FMN_depd"/>
</dbReference>
<dbReference type="EMBL" id="BAABJX010000015">
    <property type="protein sequence ID" value="GAA4825317.1"/>
    <property type="molecule type" value="Genomic_DNA"/>
</dbReference>
<comment type="caution">
    <text evidence="8">The sequence shown here is derived from an EMBL/GenBank/DDBJ whole genome shotgun (WGS) entry which is preliminary data.</text>
</comment>
<accession>A0ABP9D327</accession>
<feature type="binding site" evidence="6">
    <location>
        <position position="27"/>
    </location>
    <ligand>
        <name>FMN</name>
        <dbReference type="ChEBI" id="CHEBI:58210"/>
    </ligand>
</feature>
<dbReference type="EC" id="1.6.5.-" evidence="6"/>
<evidence type="ECO:0000256" key="4">
    <source>
        <dbReference type="ARBA" id="ARBA00023027"/>
    </source>
</evidence>
<evidence type="ECO:0000256" key="2">
    <source>
        <dbReference type="ARBA" id="ARBA00022643"/>
    </source>
</evidence>
<dbReference type="Gene3D" id="3.40.50.360">
    <property type="match status" value="1"/>
</dbReference>
<keyword evidence="3 6" id="KW-0560">Oxidoreductase</keyword>
<evidence type="ECO:0000256" key="6">
    <source>
        <dbReference type="HAMAP-Rule" id="MF_01216"/>
    </source>
</evidence>
<dbReference type="PANTHER" id="PTHR43741:SF4">
    <property type="entry name" value="FMN-DEPENDENT NADH:QUINONE OXIDOREDUCTASE"/>
    <property type="match status" value="1"/>
</dbReference>
<comment type="function">
    <text evidence="6">Also exhibits azoreductase activity. Catalyzes the reductive cleavage of the azo bond in aromatic azo compounds to the corresponding amines.</text>
</comment>
<name>A0ABP9D327_9BACT</name>
<evidence type="ECO:0000256" key="1">
    <source>
        <dbReference type="ARBA" id="ARBA00022630"/>
    </source>
</evidence>
<comment type="cofactor">
    <cofactor evidence="6">
        <name>FMN</name>
        <dbReference type="ChEBI" id="CHEBI:58210"/>
    </cofactor>
    <text evidence="6">Binds 1 FMN per subunit.</text>
</comment>
<evidence type="ECO:0000256" key="5">
    <source>
        <dbReference type="ARBA" id="ARBA00048542"/>
    </source>
</evidence>
<evidence type="ECO:0000256" key="3">
    <source>
        <dbReference type="ARBA" id="ARBA00023002"/>
    </source>
</evidence>
<evidence type="ECO:0000313" key="9">
    <source>
        <dbReference type="Proteomes" id="UP001500298"/>
    </source>
</evidence>
<gene>
    <name evidence="6" type="primary">azoR</name>
    <name evidence="8" type="ORF">GCM10023331_07200</name>
</gene>
<comment type="similarity">
    <text evidence="6">Belongs to the azoreductase type 1 family.</text>
</comment>
<feature type="binding site" evidence="6">
    <location>
        <begin position="34"/>
        <end position="36"/>
    </location>
    <ligand>
        <name>FMN</name>
        <dbReference type="ChEBI" id="CHEBI:58210"/>
    </ligand>
</feature>
<evidence type="ECO:0000259" key="7">
    <source>
        <dbReference type="Pfam" id="PF02525"/>
    </source>
</evidence>
<keyword evidence="4 6" id="KW-0520">NAD</keyword>
<dbReference type="SUPFAM" id="SSF52218">
    <property type="entry name" value="Flavoproteins"/>
    <property type="match status" value="1"/>
</dbReference>
<proteinExistence type="inferred from homology"/>
<keyword evidence="1 6" id="KW-0285">Flavoprotein</keyword>
<organism evidence="8 9">
    <name type="scientific">Algivirga pacifica</name>
    <dbReference type="NCBI Taxonomy" id="1162670"/>
    <lineage>
        <taxon>Bacteria</taxon>
        <taxon>Pseudomonadati</taxon>
        <taxon>Bacteroidota</taxon>
        <taxon>Cytophagia</taxon>
        <taxon>Cytophagales</taxon>
        <taxon>Flammeovirgaceae</taxon>
        <taxon>Algivirga</taxon>
    </lineage>
</organism>
<comment type="function">
    <text evidence="6">Quinone reductase that provides resistance to thiol-specific stress caused by electrophilic quinones.</text>
</comment>
<dbReference type="EC" id="1.7.1.17" evidence="6"/>
<reference evidence="9" key="1">
    <citation type="journal article" date="2019" name="Int. J. Syst. Evol. Microbiol.">
        <title>The Global Catalogue of Microorganisms (GCM) 10K type strain sequencing project: providing services to taxonomists for standard genome sequencing and annotation.</title>
        <authorList>
            <consortium name="The Broad Institute Genomics Platform"/>
            <consortium name="The Broad Institute Genome Sequencing Center for Infectious Disease"/>
            <person name="Wu L."/>
            <person name="Ma J."/>
        </authorList>
    </citation>
    <scope>NUCLEOTIDE SEQUENCE [LARGE SCALE GENOMIC DNA]</scope>
    <source>
        <strain evidence="9">JCM 18326</strain>
    </source>
</reference>
<protein>
    <recommendedName>
        <fullName evidence="6">FMN dependent NADH:quinone oxidoreductase</fullName>
        <ecNumber evidence="6">1.6.5.-</ecNumber>
    </recommendedName>
    <alternativeName>
        <fullName evidence="6">Azo-dye reductase</fullName>
    </alternativeName>
    <alternativeName>
        <fullName evidence="6">FMN-dependent NADH-azo compound oxidoreductase</fullName>
    </alternativeName>
    <alternativeName>
        <fullName evidence="6">FMN-dependent NADH-azoreductase</fullName>
        <ecNumber evidence="6">1.7.1.17</ecNumber>
    </alternativeName>
</protein>
<dbReference type="Proteomes" id="UP001500298">
    <property type="component" value="Unassembled WGS sequence"/>
</dbReference>
<dbReference type="InterPro" id="IPR003680">
    <property type="entry name" value="Flavodoxin_fold"/>
</dbReference>
<dbReference type="InterPro" id="IPR050104">
    <property type="entry name" value="FMN-dep_NADH:Q_OxRdtase_AzoR1"/>
</dbReference>
<comment type="catalytic activity">
    <reaction evidence="6">
        <text>2 a quinone + NADH + H(+) = 2 a 1,4-benzosemiquinone + NAD(+)</text>
        <dbReference type="Rhea" id="RHEA:65952"/>
        <dbReference type="ChEBI" id="CHEBI:15378"/>
        <dbReference type="ChEBI" id="CHEBI:57540"/>
        <dbReference type="ChEBI" id="CHEBI:57945"/>
        <dbReference type="ChEBI" id="CHEBI:132124"/>
        <dbReference type="ChEBI" id="CHEBI:134225"/>
    </reaction>
</comment>
<comment type="subunit">
    <text evidence="6">Homodimer.</text>
</comment>
<keyword evidence="2 6" id="KW-0288">FMN</keyword>